<protein>
    <recommendedName>
        <fullName evidence="8">Ferredoxin</fullName>
    </recommendedName>
</protein>
<dbReference type="PRINTS" id="PR00352">
    <property type="entry name" value="3FE4SFRDOXIN"/>
</dbReference>
<dbReference type="PANTHER" id="PTHR39163:SF1">
    <property type="entry name" value="FERREDOXIN"/>
    <property type="match status" value="1"/>
</dbReference>
<keyword evidence="2 8" id="KW-0813">Transport</keyword>
<evidence type="ECO:0000313" key="10">
    <source>
        <dbReference type="EMBL" id="GGH77975.1"/>
    </source>
</evidence>
<organism evidence="10 11">
    <name type="scientific">Pullulanibacillus pueri</name>
    <dbReference type="NCBI Taxonomy" id="1437324"/>
    <lineage>
        <taxon>Bacteria</taxon>
        <taxon>Bacillati</taxon>
        <taxon>Bacillota</taxon>
        <taxon>Bacilli</taxon>
        <taxon>Bacillales</taxon>
        <taxon>Sporolactobacillaceae</taxon>
        <taxon>Pullulanibacillus</taxon>
    </lineage>
</organism>
<dbReference type="GO" id="GO:0051539">
    <property type="term" value="F:4 iron, 4 sulfur cluster binding"/>
    <property type="evidence" value="ECO:0007669"/>
    <property type="project" value="UniProtKB-KW"/>
</dbReference>
<evidence type="ECO:0000256" key="2">
    <source>
        <dbReference type="ARBA" id="ARBA00022448"/>
    </source>
</evidence>
<dbReference type="InterPro" id="IPR017896">
    <property type="entry name" value="4Fe4S_Fe-S-bd"/>
</dbReference>
<evidence type="ECO:0000256" key="4">
    <source>
        <dbReference type="ARBA" id="ARBA00022723"/>
    </source>
</evidence>
<keyword evidence="3" id="KW-0004">4Fe-4S</keyword>
<dbReference type="SUPFAM" id="SSF54862">
    <property type="entry name" value="4Fe-4S ferredoxins"/>
    <property type="match status" value="1"/>
</dbReference>
<name>A0A8J2ZUX0_9BACL</name>
<proteinExistence type="predicted"/>
<dbReference type="PANTHER" id="PTHR39163">
    <property type="entry name" value="FERREDOXIN"/>
    <property type="match status" value="1"/>
</dbReference>
<dbReference type="GO" id="GO:0009055">
    <property type="term" value="F:electron transfer activity"/>
    <property type="evidence" value="ECO:0007669"/>
    <property type="project" value="UniProtKB-UniRule"/>
</dbReference>
<evidence type="ECO:0000256" key="1">
    <source>
        <dbReference type="ARBA" id="ARBA00001966"/>
    </source>
</evidence>
<keyword evidence="5 8" id="KW-0249">Electron transport</keyword>
<comment type="cofactor">
    <cofactor evidence="1">
        <name>[4Fe-4S] cluster</name>
        <dbReference type="ChEBI" id="CHEBI:49883"/>
    </cofactor>
</comment>
<accession>A0A8J2ZUX0</accession>
<feature type="domain" description="4Fe-4S ferredoxin-type" evidence="9">
    <location>
        <begin position="3"/>
        <end position="31"/>
    </location>
</feature>
<reference evidence="10" key="1">
    <citation type="journal article" date="2014" name="Int. J. Syst. Evol. Microbiol.">
        <title>Complete genome sequence of Corynebacterium casei LMG S-19264T (=DSM 44701T), isolated from a smear-ripened cheese.</title>
        <authorList>
            <consortium name="US DOE Joint Genome Institute (JGI-PGF)"/>
            <person name="Walter F."/>
            <person name="Albersmeier A."/>
            <person name="Kalinowski J."/>
            <person name="Ruckert C."/>
        </authorList>
    </citation>
    <scope>NUCLEOTIDE SEQUENCE</scope>
    <source>
        <strain evidence="10">CGMCC 1.12777</strain>
    </source>
</reference>
<dbReference type="PROSITE" id="PS51379">
    <property type="entry name" value="4FE4S_FER_2"/>
    <property type="match status" value="1"/>
</dbReference>
<dbReference type="RefSeq" id="WP_188496358.1">
    <property type="nucleotide sequence ID" value="NZ_BMFV01000005.1"/>
</dbReference>
<reference evidence="10" key="2">
    <citation type="submission" date="2020-09" db="EMBL/GenBank/DDBJ databases">
        <authorList>
            <person name="Sun Q."/>
            <person name="Zhou Y."/>
        </authorList>
    </citation>
    <scope>NUCLEOTIDE SEQUENCE</scope>
    <source>
        <strain evidence="10">CGMCC 1.12777</strain>
    </source>
</reference>
<keyword evidence="7 8" id="KW-0411">Iron-sulfur</keyword>
<evidence type="ECO:0000256" key="3">
    <source>
        <dbReference type="ARBA" id="ARBA00022485"/>
    </source>
</evidence>
<sequence length="78" mass="8523">MAKYVWVNQDTCIGCGTCEGIAPDIFGLDEEGLAFVTLDNNQGIVPIPDDKLEDVQEAMEDCPTESVKVAEQPYEENA</sequence>
<comment type="caution">
    <text evidence="10">The sequence shown here is derived from an EMBL/GenBank/DDBJ whole genome shotgun (WGS) entry which is preliminary data.</text>
</comment>
<evidence type="ECO:0000259" key="9">
    <source>
        <dbReference type="PROSITE" id="PS51379"/>
    </source>
</evidence>
<dbReference type="AlphaFoldDB" id="A0A8J2ZUX0"/>
<dbReference type="Gene3D" id="3.30.70.20">
    <property type="match status" value="1"/>
</dbReference>
<dbReference type="InterPro" id="IPR001080">
    <property type="entry name" value="3Fe4S_ferredoxin"/>
</dbReference>
<gene>
    <name evidence="10" type="primary">fer</name>
    <name evidence="10" type="ORF">GCM10007096_10670</name>
</gene>
<dbReference type="InterPro" id="IPR052395">
    <property type="entry name" value="ET_Ferredoxin"/>
</dbReference>
<evidence type="ECO:0000256" key="6">
    <source>
        <dbReference type="ARBA" id="ARBA00023004"/>
    </source>
</evidence>
<evidence type="ECO:0000256" key="5">
    <source>
        <dbReference type="ARBA" id="ARBA00022982"/>
    </source>
</evidence>
<keyword evidence="6 8" id="KW-0408">Iron</keyword>
<dbReference type="EMBL" id="BMFV01000005">
    <property type="protein sequence ID" value="GGH77975.1"/>
    <property type="molecule type" value="Genomic_DNA"/>
</dbReference>
<evidence type="ECO:0000313" key="11">
    <source>
        <dbReference type="Proteomes" id="UP000656813"/>
    </source>
</evidence>
<dbReference type="Pfam" id="PF13370">
    <property type="entry name" value="Fer4_13"/>
    <property type="match status" value="1"/>
</dbReference>
<keyword evidence="11" id="KW-1185">Reference proteome</keyword>
<dbReference type="Proteomes" id="UP000656813">
    <property type="component" value="Unassembled WGS sequence"/>
</dbReference>
<keyword evidence="4 8" id="KW-0479">Metal-binding</keyword>
<evidence type="ECO:0000256" key="8">
    <source>
        <dbReference type="RuleBase" id="RU368020"/>
    </source>
</evidence>
<evidence type="ECO:0000256" key="7">
    <source>
        <dbReference type="ARBA" id="ARBA00023014"/>
    </source>
</evidence>
<dbReference type="GO" id="GO:0005506">
    <property type="term" value="F:iron ion binding"/>
    <property type="evidence" value="ECO:0007669"/>
    <property type="project" value="UniProtKB-UniRule"/>
</dbReference>
<comment type="function">
    <text evidence="8">Ferredoxins are iron-sulfur proteins that transfer electrons in a wide variety of metabolic reactions.</text>
</comment>